<dbReference type="AlphaFoldDB" id="A0A5K7XA13"/>
<name>A0A5K7XA13_9BACT</name>
<proteinExistence type="predicted"/>
<protein>
    <submittedName>
        <fullName evidence="1">Uncharacterized protein</fullName>
    </submittedName>
</protein>
<organism evidence="1 2">
    <name type="scientific">Lacipirellula parvula</name>
    <dbReference type="NCBI Taxonomy" id="2650471"/>
    <lineage>
        <taxon>Bacteria</taxon>
        <taxon>Pseudomonadati</taxon>
        <taxon>Planctomycetota</taxon>
        <taxon>Planctomycetia</taxon>
        <taxon>Pirellulales</taxon>
        <taxon>Lacipirellulaceae</taxon>
        <taxon>Lacipirellula</taxon>
    </lineage>
</organism>
<dbReference type="Proteomes" id="UP000326837">
    <property type="component" value="Chromosome"/>
</dbReference>
<dbReference type="EMBL" id="AP021861">
    <property type="protein sequence ID" value="BBO31166.1"/>
    <property type="molecule type" value="Genomic_DNA"/>
</dbReference>
<keyword evidence="2" id="KW-1185">Reference proteome</keyword>
<sequence>MTGVAAQCEQNRGASERRSVRVARDAGMLFAVILDNRAE</sequence>
<gene>
    <name evidence="1" type="ORF">PLANPX_0778</name>
</gene>
<evidence type="ECO:0000313" key="2">
    <source>
        <dbReference type="Proteomes" id="UP000326837"/>
    </source>
</evidence>
<dbReference type="KEGG" id="lpav:PLANPX_0778"/>
<evidence type="ECO:0000313" key="1">
    <source>
        <dbReference type="EMBL" id="BBO31166.1"/>
    </source>
</evidence>
<accession>A0A5K7XA13</accession>
<reference evidence="2" key="1">
    <citation type="submission" date="2019-10" db="EMBL/GenBank/DDBJ databases">
        <title>Lacipirellula parvula gen. nov., sp. nov., representing a lineage of planctomycetes widespread in freshwater anoxic habitats, and description of the family Lacipirellulaceae.</title>
        <authorList>
            <person name="Dedysh S.N."/>
            <person name="Kulichevskaya I.S."/>
            <person name="Beletsky A.V."/>
            <person name="Rakitin A.L."/>
            <person name="Mardanov A.V."/>
            <person name="Ivanova A.A."/>
            <person name="Saltykova V.X."/>
            <person name="Rijpstra W.I.C."/>
            <person name="Sinninghe Damste J.S."/>
            <person name="Ravin N.V."/>
        </authorList>
    </citation>
    <scope>NUCLEOTIDE SEQUENCE [LARGE SCALE GENOMIC DNA]</scope>
    <source>
        <strain evidence="2">PX69</strain>
    </source>
</reference>